<evidence type="ECO:0000259" key="5">
    <source>
        <dbReference type="Pfam" id="PF00535"/>
    </source>
</evidence>
<evidence type="ECO:0000256" key="2">
    <source>
        <dbReference type="ARBA" id="ARBA00022676"/>
    </source>
</evidence>
<feature type="compositionally biased region" description="Basic and acidic residues" evidence="4">
    <location>
        <begin position="353"/>
        <end position="367"/>
    </location>
</feature>
<dbReference type="PANTHER" id="PTHR22916">
    <property type="entry name" value="GLYCOSYLTRANSFERASE"/>
    <property type="match status" value="1"/>
</dbReference>
<dbReference type="Gene3D" id="3.90.550.10">
    <property type="entry name" value="Spore Coat Polysaccharide Biosynthesis Protein SpsA, Chain A"/>
    <property type="match status" value="1"/>
</dbReference>
<gene>
    <name evidence="6" type="ORF">PAT3040_03632</name>
</gene>
<evidence type="ECO:0000313" key="6">
    <source>
        <dbReference type="EMBL" id="GBG09012.1"/>
    </source>
</evidence>
<evidence type="ECO:0000313" key="7">
    <source>
        <dbReference type="Proteomes" id="UP000245202"/>
    </source>
</evidence>
<reference evidence="6 7" key="1">
    <citation type="submission" date="2017-08" db="EMBL/GenBank/DDBJ databases">
        <title>Substantial Increase in Enzyme Production by Combined Drug-Resistance Mutations in Paenibacillus agaridevorans.</title>
        <authorList>
            <person name="Tanaka Y."/>
            <person name="Funane K."/>
            <person name="Hosaka T."/>
            <person name="Shiwa Y."/>
            <person name="Fujita N."/>
            <person name="Miyazaki T."/>
            <person name="Yoshikawa H."/>
            <person name="Murakami K."/>
            <person name="Kasahara K."/>
            <person name="Inaoka T."/>
            <person name="Hiraga Y."/>
            <person name="Ochi K."/>
        </authorList>
    </citation>
    <scope>NUCLEOTIDE SEQUENCE [LARGE SCALE GENOMIC DNA]</scope>
    <source>
        <strain evidence="6 7">T-3040</strain>
    </source>
</reference>
<accession>A0A2R5EQQ2</accession>
<dbReference type="PANTHER" id="PTHR22916:SF51">
    <property type="entry name" value="GLYCOSYLTRANSFERASE EPSH-RELATED"/>
    <property type="match status" value="1"/>
</dbReference>
<evidence type="ECO:0000256" key="4">
    <source>
        <dbReference type="SAM" id="MobiDB-lite"/>
    </source>
</evidence>
<evidence type="ECO:0000256" key="3">
    <source>
        <dbReference type="ARBA" id="ARBA00022679"/>
    </source>
</evidence>
<organism evidence="6 7">
    <name type="scientific">Paenibacillus agaridevorans</name>
    <dbReference type="NCBI Taxonomy" id="171404"/>
    <lineage>
        <taxon>Bacteria</taxon>
        <taxon>Bacillati</taxon>
        <taxon>Bacillota</taxon>
        <taxon>Bacilli</taxon>
        <taxon>Bacillales</taxon>
        <taxon>Paenibacillaceae</taxon>
        <taxon>Paenibacillus</taxon>
    </lineage>
</organism>
<feature type="region of interest" description="Disordered" evidence="4">
    <location>
        <begin position="339"/>
        <end position="379"/>
    </location>
</feature>
<protein>
    <recommendedName>
        <fullName evidence="5">Glycosyltransferase 2-like domain-containing protein</fullName>
    </recommendedName>
</protein>
<feature type="domain" description="Glycosyltransferase 2-like" evidence="5">
    <location>
        <begin position="2"/>
        <end position="117"/>
    </location>
</feature>
<dbReference type="GO" id="GO:0016757">
    <property type="term" value="F:glycosyltransferase activity"/>
    <property type="evidence" value="ECO:0007669"/>
    <property type="project" value="UniProtKB-KW"/>
</dbReference>
<dbReference type="CDD" id="cd00761">
    <property type="entry name" value="Glyco_tranf_GTA_type"/>
    <property type="match status" value="1"/>
</dbReference>
<dbReference type="Pfam" id="PF00535">
    <property type="entry name" value="Glycos_transf_2"/>
    <property type="match status" value="1"/>
</dbReference>
<keyword evidence="7" id="KW-1185">Reference proteome</keyword>
<dbReference type="Proteomes" id="UP000245202">
    <property type="component" value="Unassembled WGS sequence"/>
</dbReference>
<keyword evidence="2" id="KW-0328">Glycosyltransferase</keyword>
<comment type="similarity">
    <text evidence="1">Belongs to the glycosyltransferase 2 family.</text>
</comment>
<comment type="caution">
    <text evidence="6">The sequence shown here is derived from an EMBL/GenBank/DDBJ whole genome shotgun (WGS) entry which is preliminary data.</text>
</comment>
<dbReference type="InterPro" id="IPR001173">
    <property type="entry name" value="Glyco_trans_2-like"/>
</dbReference>
<evidence type="ECO:0000256" key="1">
    <source>
        <dbReference type="ARBA" id="ARBA00006739"/>
    </source>
</evidence>
<dbReference type="InterPro" id="IPR029044">
    <property type="entry name" value="Nucleotide-diphossugar_trans"/>
</dbReference>
<proteinExistence type="inferred from homology"/>
<sequence>MPRCLDSLLSQTHGELEVIAVNDGSTDGSLTLLAEYAGRDPRLIIIDVPNGGVAFARTTGLRRCTGDYIGFVDPDDWIHRRMYAELLDAAQREDADIVMCAYVSEFGGFARPKRFDMPDYVAYRGDEVRLRIADRLLGPIGDEVSKPEHLDAWGTVWNKLYRAELLDEITFTDLALIGSNEDTLFNLSVCTRARSFVFLNRPYYHYWRANEQSITTRYKPDLAGRFLNLYGCLESAYLDNGGSEDEQSRQRLSNRIAMNVLGLGLNIVSGSNPSSMRGKLRELRQLLRHETYSKALLRFRSGPCPPHWRLFYRMAGMRLTLPVFVMLIAMEAVRTKKPIGRNNRETTPNSAGRYDHESRRAGDDAHELLPSNAGERHSI</sequence>
<name>A0A2R5EQQ2_9BACL</name>
<dbReference type="SUPFAM" id="SSF53448">
    <property type="entry name" value="Nucleotide-diphospho-sugar transferases"/>
    <property type="match status" value="1"/>
</dbReference>
<dbReference type="AlphaFoldDB" id="A0A2R5EQQ2"/>
<keyword evidence="3" id="KW-0808">Transferase</keyword>
<dbReference type="EMBL" id="BDQX01000187">
    <property type="protein sequence ID" value="GBG09012.1"/>
    <property type="molecule type" value="Genomic_DNA"/>
</dbReference>